<organism evidence="1 2">
    <name type="scientific">Methylotenera mobilis</name>
    <dbReference type="NCBI Taxonomy" id="359408"/>
    <lineage>
        <taxon>Bacteria</taxon>
        <taxon>Pseudomonadati</taxon>
        <taxon>Pseudomonadota</taxon>
        <taxon>Betaproteobacteria</taxon>
        <taxon>Nitrosomonadales</taxon>
        <taxon>Methylophilaceae</taxon>
        <taxon>Methylotenera</taxon>
    </lineage>
</organism>
<dbReference type="GO" id="GO:0003676">
    <property type="term" value="F:nucleic acid binding"/>
    <property type="evidence" value="ECO:0007669"/>
    <property type="project" value="InterPro"/>
</dbReference>
<dbReference type="EMBL" id="DNAA01000249">
    <property type="protein sequence ID" value="HBA09925.1"/>
    <property type="molecule type" value="Genomic_DNA"/>
</dbReference>
<protein>
    <submittedName>
        <fullName evidence="1">Uncharacterized protein</fullName>
    </submittedName>
</protein>
<dbReference type="InterPro" id="IPR036397">
    <property type="entry name" value="RNaseH_sf"/>
</dbReference>
<gene>
    <name evidence="1" type="ORF">DCW48_10580</name>
</gene>
<evidence type="ECO:0000313" key="1">
    <source>
        <dbReference type="EMBL" id="HBA09925.1"/>
    </source>
</evidence>
<sequence>MNTYIIDTECYKNYWLFLAVNHKTGASLEIELFGEDAKLNEQQAKKIQRLFLNHETVSFNGLNYDIPVIHGALDAWDCSKLHKLSTKIITDQRVTWQILKEHNLQVPTYDKHIDIIEIPIGQASLKIYGGRIHTQKMQDLPIDPNELIKDTERSLMRKYCRNDTQVTGELFDKLKGQIDLRKEMTQQYGINLNSKSDAQIAETVIKSELNKLTGENYRPKQYNANYTFSYRNPEIIQFKTQALCDIFDQLLYETFTLKDNGSVEFPQWLVAPITIGKGSYQMGIGGLHSRETAQHIKAVGGFYLSDFDVASYYPSIILQQRLFPESMGQPFLELYKDIVKQRILAKHNGDKVIADSYKILLNASFGKFGSKYSTLYSPQLLLQTTITGQLSLLMLIEELELNGIRVVSANTDGIVTYYHESQIPMLQDILFNWEIQTSYTLEQTDYRELASRDVNNYIAVKLDGKTKCKGCFGEASMSKNPDGLIIYEAVAEFIANGTPIEKTITDCEDIRKFVTVRRVTGGALFRGEYLGKAVRFYHSCDLGLADMSLVYVKNGNKVPMSQGCRPLMNLPNAFPEDVNFYYYYTKANEVLKGVGYNA</sequence>
<reference evidence="1 2" key="1">
    <citation type="journal article" date="2018" name="Nat. Biotechnol.">
        <title>A standardized bacterial taxonomy based on genome phylogeny substantially revises the tree of life.</title>
        <authorList>
            <person name="Parks D.H."/>
            <person name="Chuvochina M."/>
            <person name="Waite D.W."/>
            <person name="Rinke C."/>
            <person name="Skarshewski A."/>
            <person name="Chaumeil P.A."/>
            <person name="Hugenholtz P."/>
        </authorList>
    </citation>
    <scope>NUCLEOTIDE SEQUENCE [LARGE SCALE GENOMIC DNA]</scope>
    <source>
        <strain evidence="1">UBA9958</strain>
    </source>
</reference>
<comment type="caution">
    <text evidence="1">The sequence shown here is derived from an EMBL/GenBank/DDBJ whole genome shotgun (WGS) entry which is preliminary data.</text>
</comment>
<dbReference type="Gene3D" id="3.90.1600.10">
    <property type="entry name" value="Palm domain of DNA polymerase"/>
    <property type="match status" value="1"/>
</dbReference>
<dbReference type="Proteomes" id="UP000264313">
    <property type="component" value="Unassembled WGS sequence"/>
</dbReference>
<dbReference type="SUPFAM" id="SSF53098">
    <property type="entry name" value="Ribonuclease H-like"/>
    <property type="match status" value="1"/>
</dbReference>
<dbReference type="AlphaFoldDB" id="A0A351RD04"/>
<name>A0A351RD04_9PROT</name>
<dbReference type="InterPro" id="IPR023211">
    <property type="entry name" value="DNA_pol_palm_dom_sf"/>
</dbReference>
<dbReference type="Gene3D" id="3.30.420.10">
    <property type="entry name" value="Ribonuclease H-like superfamily/Ribonuclease H"/>
    <property type="match status" value="1"/>
</dbReference>
<dbReference type="InterPro" id="IPR012337">
    <property type="entry name" value="RNaseH-like_sf"/>
</dbReference>
<dbReference type="SUPFAM" id="SSF56672">
    <property type="entry name" value="DNA/RNA polymerases"/>
    <property type="match status" value="1"/>
</dbReference>
<dbReference type="InterPro" id="IPR043502">
    <property type="entry name" value="DNA/RNA_pol_sf"/>
</dbReference>
<proteinExistence type="predicted"/>
<accession>A0A351RD04</accession>
<evidence type="ECO:0000313" key="2">
    <source>
        <dbReference type="Proteomes" id="UP000264313"/>
    </source>
</evidence>